<gene>
    <name evidence="2" type="ORF">RCOM_0379550</name>
</gene>
<keyword evidence="1" id="KW-1133">Transmembrane helix</keyword>
<dbReference type="Proteomes" id="UP000008311">
    <property type="component" value="Unassembled WGS sequence"/>
</dbReference>
<name>B9T5I1_RICCO</name>
<feature type="transmembrane region" description="Helical" evidence="1">
    <location>
        <begin position="128"/>
        <end position="150"/>
    </location>
</feature>
<keyword evidence="3" id="KW-1185">Reference proteome</keyword>
<evidence type="ECO:0000313" key="3">
    <source>
        <dbReference type="Proteomes" id="UP000008311"/>
    </source>
</evidence>
<accession>B9T5I1</accession>
<keyword evidence="1" id="KW-0812">Transmembrane</keyword>
<dbReference type="AlphaFoldDB" id="B9T5I1"/>
<proteinExistence type="predicted"/>
<evidence type="ECO:0000313" key="2">
    <source>
        <dbReference type="EMBL" id="EEF28887.1"/>
    </source>
</evidence>
<dbReference type="EMBL" id="EQ974529">
    <property type="protein sequence ID" value="EEF28887.1"/>
    <property type="molecule type" value="Genomic_DNA"/>
</dbReference>
<dbReference type="PROSITE" id="PS51257">
    <property type="entry name" value="PROKAR_LIPOPROTEIN"/>
    <property type="match status" value="1"/>
</dbReference>
<dbReference type="InParanoid" id="B9T5I1"/>
<evidence type="ECO:0000256" key="1">
    <source>
        <dbReference type="SAM" id="Phobius"/>
    </source>
</evidence>
<keyword evidence="1" id="KW-0472">Membrane</keyword>
<reference evidence="3" key="1">
    <citation type="journal article" date="2010" name="Nat. Biotechnol.">
        <title>Draft genome sequence of the oilseed species Ricinus communis.</title>
        <authorList>
            <person name="Chan A.P."/>
            <person name="Crabtree J."/>
            <person name="Zhao Q."/>
            <person name="Lorenzi H."/>
            <person name="Orvis J."/>
            <person name="Puiu D."/>
            <person name="Melake-Berhan A."/>
            <person name="Jones K.M."/>
            <person name="Redman J."/>
            <person name="Chen G."/>
            <person name="Cahoon E.B."/>
            <person name="Gedil M."/>
            <person name="Stanke M."/>
            <person name="Haas B.J."/>
            <person name="Wortman J.R."/>
            <person name="Fraser-Liggett C.M."/>
            <person name="Ravel J."/>
            <person name="Rabinowicz P.D."/>
        </authorList>
    </citation>
    <scope>NUCLEOTIDE SEQUENCE [LARGE SCALE GENOMIC DNA]</scope>
    <source>
        <strain evidence="3">cv. Hale</strain>
    </source>
</reference>
<organism evidence="2 3">
    <name type="scientific">Ricinus communis</name>
    <name type="common">Castor bean</name>
    <dbReference type="NCBI Taxonomy" id="3988"/>
    <lineage>
        <taxon>Eukaryota</taxon>
        <taxon>Viridiplantae</taxon>
        <taxon>Streptophyta</taxon>
        <taxon>Embryophyta</taxon>
        <taxon>Tracheophyta</taxon>
        <taxon>Spermatophyta</taxon>
        <taxon>Magnoliopsida</taxon>
        <taxon>eudicotyledons</taxon>
        <taxon>Gunneridae</taxon>
        <taxon>Pentapetalae</taxon>
        <taxon>rosids</taxon>
        <taxon>fabids</taxon>
        <taxon>Malpighiales</taxon>
        <taxon>Euphorbiaceae</taxon>
        <taxon>Acalyphoideae</taxon>
        <taxon>Acalypheae</taxon>
        <taxon>Ricinus</taxon>
    </lineage>
</organism>
<feature type="transmembrane region" description="Helical" evidence="1">
    <location>
        <begin position="20"/>
        <end position="37"/>
    </location>
</feature>
<protein>
    <submittedName>
        <fullName evidence="2">Uncharacterized protein</fullName>
    </submittedName>
</protein>
<sequence>MKKSFWKSPILTTDFTSSSAVINGVFSSSLACILLVLGQKFTISRLAYLLDSVVKLLSVFLPYSVTAATTPPPLTWSSPLVSSPPLSRTPTPNSISILHLSLPSLHHLSSLSLAATTTTTTTAIPSSLSLLLLLLTEMAAAASAITAVLWM</sequence>